<sequence length="108" mass="12590">KKKKKKRYFVLYSCLMVSYIILCTCKVFKSVVIPILLLLCNFICSSISIMLSKSKWWRYFEKVDDKSVKCKTCRKVYKMSGTTTNSRIHIENQHSALLVGNKTPEIGR</sequence>
<evidence type="ECO:0000256" key="2">
    <source>
        <dbReference type="ARBA" id="ARBA00022771"/>
    </source>
</evidence>
<keyword evidence="5" id="KW-1133">Transmembrane helix</keyword>
<feature type="transmembrane region" description="Helical" evidence="5">
    <location>
        <begin position="35"/>
        <end position="52"/>
    </location>
</feature>
<dbReference type="SUPFAM" id="SSF57667">
    <property type="entry name" value="beta-beta-alpha zinc fingers"/>
    <property type="match status" value="1"/>
</dbReference>
<keyword evidence="5" id="KW-0472">Membrane</keyword>
<dbReference type="AlphaFoldDB" id="A0A0A9YMB3"/>
<gene>
    <name evidence="7" type="primary">dpy-20_0</name>
    <name evidence="7" type="ORF">CM83_1013</name>
</gene>
<evidence type="ECO:0000256" key="3">
    <source>
        <dbReference type="ARBA" id="ARBA00022833"/>
    </source>
</evidence>
<accession>A0A0A9YMB3</accession>
<evidence type="ECO:0000313" key="7">
    <source>
        <dbReference type="EMBL" id="JAG34182.1"/>
    </source>
</evidence>
<reference evidence="7" key="1">
    <citation type="journal article" date="2014" name="PLoS ONE">
        <title>Transcriptome-Based Identification of ABC Transporters in the Western Tarnished Plant Bug Lygus hesperus.</title>
        <authorList>
            <person name="Hull J.J."/>
            <person name="Chaney K."/>
            <person name="Geib S.M."/>
            <person name="Fabrick J.A."/>
            <person name="Brent C.S."/>
            <person name="Walsh D."/>
            <person name="Lavine L.C."/>
        </authorList>
    </citation>
    <scope>NUCLEOTIDE SEQUENCE</scope>
</reference>
<evidence type="ECO:0000256" key="5">
    <source>
        <dbReference type="SAM" id="Phobius"/>
    </source>
</evidence>
<organism evidence="7">
    <name type="scientific">Lygus hesperus</name>
    <name type="common">Western plant bug</name>
    <dbReference type="NCBI Taxonomy" id="30085"/>
    <lineage>
        <taxon>Eukaryota</taxon>
        <taxon>Metazoa</taxon>
        <taxon>Ecdysozoa</taxon>
        <taxon>Arthropoda</taxon>
        <taxon>Hexapoda</taxon>
        <taxon>Insecta</taxon>
        <taxon>Pterygota</taxon>
        <taxon>Neoptera</taxon>
        <taxon>Paraneoptera</taxon>
        <taxon>Hemiptera</taxon>
        <taxon>Heteroptera</taxon>
        <taxon>Panheteroptera</taxon>
        <taxon>Cimicomorpha</taxon>
        <taxon>Miridae</taxon>
        <taxon>Mirini</taxon>
        <taxon>Lygus</taxon>
    </lineage>
</organism>
<dbReference type="Pfam" id="PF02892">
    <property type="entry name" value="zf-BED"/>
    <property type="match status" value="1"/>
</dbReference>
<keyword evidence="2 4" id="KW-0863">Zinc-finger</keyword>
<dbReference type="EMBL" id="GBHO01009422">
    <property type="protein sequence ID" value="JAG34182.1"/>
    <property type="molecule type" value="Transcribed_RNA"/>
</dbReference>
<dbReference type="GO" id="GO:0003677">
    <property type="term" value="F:DNA binding"/>
    <property type="evidence" value="ECO:0007669"/>
    <property type="project" value="InterPro"/>
</dbReference>
<dbReference type="SMART" id="SM00614">
    <property type="entry name" value="ZnF_BED"/>
    <property type="match status" value="1"/>
</dbReference>
<name>A0A0A9YMB3_LYGHE</name>
<dbReference type="InterPro" id="IPR036236">
    <property type="entry name" value="Znf_C2H2_sf"/>
</dbReference>
<keyword evidence="1" id="KW-0479">Metal-binding</keyword>
<feature type="transmembrane region" description="Helical" evidence="5">
    <location>
        <begin position="9"/>
        <end position="29"/>
    </location>
</feature>
<dbReference type="PROSITE" id="PS50808">
    <property type="entry name" value="ZF_BED"/>
    <property type="match status" value="1"/>
</dbReference>
<feature type="non-terminal residue" evidence="7">
    <location>
        <position position="108"/>
    </location>
</feature>
<reference evidence="7" key="2">
    <citation type="submission" date="2014-07" db="EMBL/GenBank/DDBJ databases">
        <authorList>
            <person name="Hull J."/>
        </authorList>
    </citation>
    <scope>NUCLEOTIDE SEQUENCE</scope>
</reference>
<keyword evidence="5" id="KW-0812">Transmembrane</keyword>
<protein>
    <submittedName>
        <fullName evidence="7">Protein dumpy-20</fullName>
    </submittedName>
</protein>
<evidence type="ECO:0000256" key="4">
    <source>
        <dbReference type="PROSITE-ProRule" id="PRU00027"/>
    </source>
</evidence>
<dbReference type="InterPro" id="IPR003656">
    <property type="entry name" value="Znf_BED"/>
</dbReference>
<feature type="non-terminal residue" evidence="7">
    <location>
        <position position="1"/>
    </location>
</feature>
<evidence type="ECO:0000259" key="6">
    <source>
        <dbReference type="PROSITE" id="PS50808"/>
    </source>
</evidence>
<evidence type="ECO:0000256" key="1">
    <source>
        <dbReference type="ARBA" id="ARBA00022723"/>
    </source>
</evidence>
<dbReference type="GO" id="GO:0008270">
    <property type="term" value="F:zinc ion binding"/>
    <property type="evidence" value="ECO:0007669"/>
    <property type="project" value="UniProtKB-KW"/>
</dbReference>
<keyword evidence="3" id="KW-0862">Zinc</keyword>
<feature type="domain" description="BED-type" evidence="6">
    <location>
        <begin position="51"/>
        <end position="101"/>
    </location>
</feature>
<proteinExistence type="predicted"/>